<feature type="compositionally biased region" description="Basic and acidic residues" evidence="1">
    <location>
        <begin position="96"/>
        <end position="113"/>
    </location>
</feature>
<dbReference type="EMBL" id="DS990637">
    <property type="protein sequence ID" value="EGC43476.1"/>
    <property type="molecule type" value="Genomic_DNA"/>
</dbReference>
<dbReference type="AlphaFoldDB" id="F0UD50"/>
<feature type="compositionally biased region" description="Polar residues" evidence="1">
    <location>
        <begin position="43"/>
        <end position="52"/>
    </location>
</feature>
<evidence type="ECO:0000256" key="1">
    <source>
        <dbReference type="SAM" id="MobiDB-lite"/>
    </source>
</evidence>
<feature type="region of interest" description="Disordered" evidence="1">
    <location>
        <begin position="96"/>
        <end position="124"/>
    </location>
</feature>
<sequence>MFDAMFLVQMQRTGNSPGQSTEGQHRPCIASSANGPPPDPTLISGSSSTNLKTVDPSCEITASRVQQRNNGEGGDVLYICCRSGKAILHLKPRATKKNEVKTRQNMSKEEPKRLTLRLKAGGNE</sequence>
<gene>
    <name evidence="2" type="ORF">HCEG_02691</name>
</gene>
<evidence type="ECO:0000313" key="2">
    <source>
        <dbReference type="EMBL" id="EGC43476.1"/>
    </source>
</evidence>
<dbReference type="HOGENOM" id="CLU_2003242_0_0_1"/>
<feature type="compositionally biased region" description="Polar residues" evidence="1">
    <location>
        <begin position="13"/>
        <end position="22"/>
    </location>
</feature>
<evidence type="ECO:0000313" key="3">
    <source>
        <dbReference type="Proteomes" id="UP000008142"/>
    </source>
</evidence>
<accession>F0UD50</accession>
<name>F0UD50_AJEC8</name>
<feature type="region of interest" description="Disordered" evidence="1">
    <location>
        <begin position="13"/>
        <end position="55"/>
    </location>
</feature>
<organism evidence="3">
    <name type="scientific">Ajellomyces capsulatus (strain H88)</name>
    <name type="common">Darling's disease fungus</name>
    <name type="synonym">Histoplasma capsulatum</name>
    <dbReference type="NCBI Taxonomy" id="544711"/>
    <lineage>
        <taxon>Eukaryota</taxon>
        <taxon>Fungi</taxon>
        <taxon>Dikarya</taxon>
        <taxon>Ascomycota</taxon>
        <taxon>Pezizomycotina</taxon>
        <taxon>Eurotiomycetes</taxon>
        <taxon>Eurotiomycetidae</taxon>
        <taxon>Onygenales</taxon>
        <taxon>Ajellomycetaceae</taxon>
        <taxon>Histoplasma</taxon>
    </lineage>
</organism>
<reference evidence="3" key="1">
    <citation type="submission" date="2008-07" db="EMBL/GenBank/DDBJ databases">
        <title>Annotation of Ajellomyces capsulatus strain H88.</title>
        <authorList>
            <person name="Champion M."/>
            <person name="Cuomo C."/>
            <person name="Ma L.-J."/>
            <person name="Henn M.R."/>
            <person name="Sil A."/>
            <person name="Goldman B."/>
            <person name="Young S.K."/>
            <person name="Kodira C.D."/>
            <person name="Zeng Q."/>
            <person name="Koehrsen M."/>
            <person name="Alvarado L."/>
            <person name="Berlin A."/>
            <person name="Borenstein D."/>
            <person name="Chen Z."/>
            <person name="Engels R."/>
            <person name="Freedman E."/>
            <person name="Gellesch M."/>
            <person name="Goldberg J."/>
            <person name="Griggs A."/>
            <person name="Gujja S."/>
            <person name="Heiman D."/>
            <person name="Hepburn T."/>
            <person name="Howarth C."/>
            <person name="Jen D."/>
            <person name="Larson L."/>
            <person name="Lewis B."/>
            <person name="Mehta T."/>
            <person name="Park D."/>
            <person name="Pearson M."/>
            <person name="Roberts A."/>
            <person name="Saif S."/>
            <person name="Shea T."/>
            <person name="Shenoy N."/>
            <person name="Sisk P."/>
            <person name="Stolte C."/>
            <person name="Sykes S."/>
            <person name="Walk T."/>
            <person name="White J."/>
            <person name="Yandava C."/>
            <person name="Klein B."/>
            <person name="McEwen J.G."/>
            <person name="Puccia R."/>
            <person name="Goldman G.H."/>
            <person name="Felipe M.S."/>
            <person name="Nino-Vega G."/>
            <person name="San-Blas G."/>
            <person name="Taylor J."/>
            <person name="Mendoza L."/>
            <person name="Galagan J."/>
            <person name="Nusbaum C."/>
            <person name="Birren B."/>
        </authorList>
    </citation>
    <scope>NUCLEOTIDE SEQUENCE [LARGE SCALE GENOMIC DNA]</scope>
    <source>
        <strain evidence="3">H88</strain>
    </source>
</reference>
<proteinExistence type="predicted"/>
<protein>
    <submittedName>
        <fullName evidence="2">Predicted protein</fullName>
    </submittedName>
</protein>
<dbReference type="Proteomes" id="UP000008142">
    <property type="component" value="Unassembled WGS sequence"/>
</dbReference>